<proteinExistence type="predicted"/>
<dbReference type="Proteomes" id="UP001175000">
    <property type="component" value="Unassembled WGS sequence"/>
</dbReference>
<comment type="caution">
    <text evidence="1">The sequence shown here is derived from an EMBL/GenBank/DDBJ whole genome shotgun (WGS) entry which is preliminary data.</text>
</comment>
<name>A0AA39WLS5_9PEZI</name>
<keyword evidence="2" id="KW-1185">Reference proteome</keyword>
<organism evidence="1 2">
    <name type="scientific">Immersiella caudata</name>
    <dbReference type="NCBI Taxonomy" id="314043"/>
    <lineage>
        <taxon>Eukaryota</taxon>
        <taxon>Fungi</taxon>
        <taxon>Dikarya</taxon>
        <taxon>Ascomycota</taxon>
        <taxon>Pezizomycotina</taxon>
        <taxon>Sordariomycetes</taxon>
        <taxon>Sordariomycetidae</taxon>
        <taxon>Sordariales</taxon>
        <taxon>Lasiosphaeriaceae</taxon>
        <taxon>Immersiella</taxon>
    </lineage>
</organism>
<dbReference type="AlphaFoldDB" id="A0AA39WLS5"/>
<gene>
    <name evidence="1" type="ORF">B0T14DRAFT_569222</name>
</gene>
<reference evidence="1" key="1">
    <citation type="submission" date="2023-06" db="EMBL/GenBank/DDBJ databases">
        <title>Genome-scale phylogeny and comparative genomics of the fungal order Sordariales.</title>
        <authorList>
            <consortium name="Lawrence Berkeley National Laboratory"/>
            <person name="Hensen N."/>
            <person name="Bonometti L."/>
            <person name="Westerberg I."/>
            <person name="Brannstrom I.O."/>
            <person name="Guillou S."/>
            <person name="Cros-Aarteil S."/>
            <person name="Calhoun S."/>
            <person name="Haridas S."/>
            <person name="Kuo A."/>
            <person name="Mondo S."/>
            <person name="Pangilinan J."/>
            <person name="Riley R."/>
            <person name="Labutti K."/>
            <person name="Andreopoulos B."/>
            <person name="Lipzen A."/>
            <person name="Chen C."/>
            <person name="Yanf M."/>
            <person name="Daum C."/>
            <person name="Ng V."/>
            <person name="Clum A."/>
            <person name="Steindorff A."/>
            <person name="Ohm R."/>
            <person name="Martin F."/>
            <person name="Silar P."/>
            <person name="Natvig D."/>
            <person name="Lalanne C."/>
            <person name="Gautier V."/>
            <person name="Ament-Velasquez S.L."/>
            <person name="Kruys A."/>
            <person name="Hutchinson M.I."/>
            <person name="Powell A.J."/>
            <person name="Barry K."/>
            <person name="Miller A.N."/>
            <person name="Grigoriev I.V."/>
            <person name="Debuchy R."/>
            <person name="Gladieux P."/>
            <person name="Thoren M.H."/>
            <person name="Johannesson H."/>
        </authorList>
    </citation>
    <scope>NUCLEOTIDE SEQUENCE</scope>
    <source>
        <strain evidence="1">CBS 606.72</strain>
    </source>
</reference>
<evidence type="ECO:0000313" key="2">
    <source>
        <dbReference type="Proteomes" id="UP001175000"/>
    </source>
</evidence>
<protein>
    <submittedName>
        <fullName evidence="1">Uncharacterized protein</fullName>
    </submittedName>
</protein>
<evidence type="ECO:0000313" key="1">
    <source>
        <dbReference type="EMBL" id="KAK0617744.1"/>
    </source>
</evidence>
<dbReference type="EMBL" id="JAULSU010000005">
    <property type="protein sequence ID" value="KAK0617744.1"/>
    <property type="molecule type" value="Genomic_DNA"/>
</dbReference>
<accession>A0AA39WLS5</accession>
<sequence length="234" mass="26455">MTTGGGHGEWNNAGVGHRSKVSASIGEHLRHFQLFNLHSSYNVQRFFRARSLFKESHFVDANPGVDEELLDYLVVLFHRPVKRQQKPIASFQNAAVSSQELTDLALMSTPISMVYYRPPIVIYGVEFGSAFGRVRESGVLTEYDSTQKWRVAETISPLYFGAMFEQKAHDSAKLSQCCDMDHGNAKIGRYGRPEGHLGSEFQQHRDSVDTSMEDGRLQRRYPTLRMAFDVGATF</sequence>